<dbReference type="Proteomes" id="UP000273500">
    <property type="component" value="Unassembled WGS sequence"/>
</dbReference>
<accession>A0A428KTV9</accession>
<dbReference type="AlphaFoldDB" id="A0A428KTV9"/>
<organism evidence="1 2">
    <name type="scientific">Hymenobacter rigui</name>
    <dbReference type="NCBI Taxonomy" id="334424"/>
    <lineage>
        <taxon>Bacteria</taxon>
        <taxon>Pseudomonadati</taxon>
        <taxon>Bacteroidota</taxon>
        <taxon>Cytophagia</taxon>
        <taxon>Cytophagales</taxon>
        <taxon>Hymenobacteraceae</taxon>
        <taxon>Hymenobacter</taxon>
    </lineage>
</organism>
<dbReference type="OrthoDB" id="887153at2"/>
<sequence length="113" mass="12467">MTTLSSRLQQLRAELEASDSSADFGPTVLFAVRRELLRHLLQVSNPVLQASEPALQRRFETVVRLLQAAPTFPARSRAQQVQEAQQAVQVLLGLHAPAPPPAPRTAPARRQRS</sequence>
<evidence type="ECO:0000313" key="1">
    <source>
        <dbReference type="EMBL" id="RSK50056.1"/>
    </source>
</evidence>
<proteinExistence type="predicted"/>
<dbReference type="RefSeq" id="WP_125418734.1">
    <property type="nucleotide sequence ID" value="NZ_RWIT01000002.1"/>
</dbReference>
<dbReference type="EMBL" id="RWIT01000002">
    <property type="protein sequence ID" value="RSK50056.1"/>
    <property type="molecule type" value="Genomic_DNA"/>
</dbReference>
<protein>
    <submittedName>
        <fullName evidence="1">Uncharacterized protein</fullName>
    </submittedName>
</protein>
<reference evidence="1 2" key="1">
    <citation type="submission" date="2018-12" db="EMBL/GenBank/DDBJ databases">
        <authorList>
            <person name="Feng G."/>
            <person name="Zhu H."/>
        </authorList>
    </citation>
    <scope>NUCLEOTIDE SEQUENCE [LARGE SCALE GENOMIC DNA]</scope>
    <source>
        <strain evidence="1 2">KCTC 12533</strain>
    </source>
</reference>
<gene>
    <name evidence="1" type="ORF">EI291_05235</name>
</gene>
<name>A0A428KTV9_9BACT</name>
<comment type="caution">
    <text evidence="1">The sequence shown here is derived from an EMBL/GenBank/DDBJ whole genome shotgun (WGS) entry which is preliminary data.</text>
</comment>
<keyword evidence="2" id="KW-1185">Reference proteome</keyword>
<evidence type="ECO:0000313" key="2">
    <source>
        <dbReference type="Proteomes" id="UP000273500"/>
    </source>
</evidence>